<accession>A0A0A8Z7P0</accession>
<dbReference type="EMBL" id="GBRH01267013">
    <property type="protein sequence ID" value="JAD30882.1"/>
    <property type="molecule type" value="Transcribed_RNA"/>
</dbReference>
<proteinExistence type="predicted"/>
<evidence type="ECO:0000313" key="1">
    <source>
        <dbReference type="EMBL" id="JAD30882.1"/>
    </source>
</evidence>
<name>A0A0A8Z7P0_ARUDO</name>
<organism evidence="1">
    <name type="scientific">Arundo donax</name>
    <name type="common">Giant reed</name>
    <name type="synonym">Donax arundinaceus</name>
    <dbReference type="NCBI Taxonomy" id="35708"/>
    <lineage>
        <taxon>Eukaryota</taxon>
        <taxon>Viridiplantae</taxon>
        <taxon>Streptophyta</taxon>
        <taxon>Embryophyta</taxon>
        <taxon>Tracheophyta</taxon>
        <taxon>Spermatophyta</taxon>
        <taxon>Magnoliopsida</taxon>
        <taxon>Liliopsida</taxon>
        <taxon>Poales</taxon>
        <taxon>Poaceae</taxon>
        <taxon>PACMAD clade</taxon>
        <taxon>Arundinoideae</taxon>
        <taxon>Arundineae</taxon>
        <taxon>Arundo</taxon>
    </lineage>
</organism>
<reference evidence="1" key="2">
    <citation type="journal article" date="2015" name="Data Brief">
        <title>Shoot transcriptome of the giant reed, Arundo donax.</title>
        <authorList>
            <person name="Barrero R.A."/>
            <person name="Guerrero F.D."/>
            <person name="Moolhuijzen P."/>
            <person name="Goolsby J.A."/>
            <person name="Tidwell J."/>
            <person name="Bellgard S.E."/>
            <person name="Bellgard M.I."/>
        </authorList>
    </citation>
    <scope>NUCLEOTIDE SEQUENCE</scope>
    <source>
        <tissue evidence="1">Shoot tissue taken approximately 20 cm above the soil surface</tissue>
    </source>
</reference>
<protein>
    <submittedName>
        <fullName evidence="1">Uncharacterized protein</fullName>
    </submittedName>
</protein>
<reference evidence="1" key="1">
    <citation type="submission" date="2014-09" db="EMBL/GenBank/DDBJ databases">
        <authorList>
            <person name="Magalhaes I.L.F."/>
            <person name="Oliveira U."/>
            <person name="Santos F.R."/>
            <person name="Vidigal T.H.D.A."/>
            <person name="Brescovit A.D."/>
            <person name="Santos A.J."/>
        </authorList>
    </citation>
    <scope>NUCLEOTIDE SEQUENCE</scope>
    <source>
        <tissue evidence="1">Shoot tissue taken approximately 20 cm above the soil surface</tissue>
    </source>
</reference>
<sequence>MVKKITIHRCILKLQSTYY</sequence>
<dbReference type="AlphaFoldDB" id="A0A0A8Z7P0"/>